<dbReference type="EMBL" id="CZAU01000002">
    <property type="protein sequence ID" value="CUO95552.1"/>
    <property type="molecule type" value="Genomic_DNA"/>
</dbReference>
<proteinExistence type="predicted"/>
<sequence length="100" mass="12070">MIIDIYPGKYFCRWKLLFTTNIYFHQSMFERFVDSKDSNYILRINKHSIKFFAASTFLKEDEKLMKDYIEAVFRGGSILIDATHEISWINNIQDVQIFWN</sequence>
<dbReference type="RefSeq" id="WP_055159038.1">
    <property type="nucleotide sequence ID" value="NZ_CZAU01000002.1"/>
</dbReference>
<accession>A0A174J771</accession>
<dbReference type="Proteomes" id="UP000095564">
    <property type="component" value="Unassembled WGS sequence"/>
</dbReference>
<evidence type="ECO:0000313" key="1">
    <source>
        <dbReference type="EMBL" id="CUO95552.1"/>
    </source>
</evidence>
<evidence type="ECO:0000313" key="2">
    <source>
        <dbReference type="Proteomes" id="UP000095564"/>
    </source>
</evidence>
<gene>
    <name evidence="1" type="ORF">ERS852520_00260</name>
</gene>
<dbReference type="AlphaFoldDB" id="A0A174J771"/>
<organism evidence="1 2">
    <name type="scientific">Anaerostipes hadrus</name>
    <dbReference type="NCBI Taxonomy" id="649756"/>
    <lineage>
        <taxon>Bacteria</taxon>
        <taxon>Bacillati</taxon>
        <taxon>Bacillota</taxon>
        <taxon>Clostridia</taxon>
        <taxon>Lachnospirales</taxon>
        <taxon>Lachnospiraceae</taxon>
        <taxon>Anaerostipes</taxon>
    </lineage>
</organism>
<name>A0A174J771_ANAHA</name>
<reference evidence="1 2" key="1">
    <citation type="submission" date="2015-09" db="EMBL/GenBank/DDBJ databases">
        <authorList>
            <consortium name="Pathogen Informatics"/>
        </authorList>
    </citation>
    <scope>NUCLEOTIDE SEQUENCE [LARGE SCALE GENOMIC DNA]</scope>
    <source>
        <strain evidence="1 2">2789STDY5834908</strain>
    </source>
</reference>
<protein>
    <submittedName>
        <fullName evidence="1">Uncharacterized protein</fullName>
    </submittedName>
</protein>